<evidence type="ECO:0000313" key="1">
    <source>
        <dbReference type="EMBL" id="BCJ95501.1"/>
    </source>
</evidence>
<dbReference type="KEGG" id="acel:acsn021_30700"/>
<dbReference type="AlphaFoldDB" id="A0A6S6R9D1"/>
<sequence length="189" mass="21520">MISPEEFKKSWKKKDTNFITYPLEALKNVNIVNTDKIFLCEMGLPESCAPYLRFLNYDKGGMSQVLNYLEKDNLDEDNIDELSNMLLLGMTGSGELIAIDTGSNEIVCINHEDGSISFVNSSINHLAESILSYQKFLGSIQNRYDVLVDVNEMATEEDIELLKNTIQNIDKDAIEEESFWAIEIENFKD</sequence>
<dbReference type="RefSeq" id="WP_184094827.1">
    <property type="nucleotide sequence ID" value="NZ_AP023367.1"/>
</dbReference>
<organism evidence="1 2">
    <name type="scientific">Anaerocolumna cellulosilytica</name>
    <dbReference type="NCBI Taxonomy" id="433286"/>
    <lineage>
        <taxon>Bacteria</taxon>
        <taxon>Bacillati</taxon>
        <taxon>Bacillota</taxon>
        <taxon>Clostridia</taxon>
        <taxon>Lachnospirales</taxon>
        <taxon>Lachnospiraceae</taxon>
        <taxon>Anaerocolumna</taxon>
    </lineage>
</organism>
<dbReference type="Pfam" id="PF14435">
    <property type="entry name" value="SUKH-4"/>
    <property type="match status" value="1"/>
</dbReference>
<accession>A0A6S6R9D1</accession>
<evidence type="ECO:0000313" key="2">
    <source>
        <dbReference type="Proteomes" id="UP000515561"/>
    </source>
</evidence>
<reference evidence="1 2" key="1">
    <citation type="journal article" date="2016" name="Int. J. Syst. Evol. Microbiol.">
        <title>Descriptions of Anaerotaenia torta gen. nov., sp. nov. and Anaerocolumna cellulosilytica gen. nov., sp. nov. isolated from a methanogenic reactor of cattle waste.</title>
        <authorList>
            <person name="Uek A."/>
            <person name="Ohtaki Y."/>
            <person name="Kaku N."/>
            <person name="Ueki K."/>
        </authorList>
    </citation>
    <scope>NUCLEOTIDE SEQUENCE [LARGE SCALE GENOMIC DNA]</scope>
    <source>
        <strain evidence="1 2">SN021</strain>
    </source>
</reference>
<keyword evidence="2" id="KW-1185">Reference proteome</keyword>
<dbReference type="InterPro" id="IPR037883">
    <property type="entry name" value="Knr4/Smi1-like_sf"/>
</dbReference>
<proteinExistence type="predicted"/>
<dbReference type="SUPFAM" id="SSF160631">
    <property type="entry name" value="SMI1/KNR4-like"/>
    <property type="match status" value="1"/>
</dbReference>
<gene>
    <name evidence="1" type="ORF">acsn021_30700</name>
</gene>
<dbReference type="EMBL" id="AP023367">
    <property type="protein sequence ID" value="BCJ95501.1"/>
    <property type="molecule type" value="Genomic_DNA"/>
</dbReference>
<protein>
    <submittedName>
        <fullName evidence="1">Uncharacterized protein</fullName>
    </submittedName>
</protein>
<dbReference type="Proteomes" id="UP000515561">
    <property type="component" value="Chromosome"/>
</dbReference>
<dbReference type="InterPro" id="IPR025851">
    <property type="entry name" value="SUKH-4"/>
</dbReference>
<name>A0A6S6R9D1_9FIRM</name>